<keyword evidence="1" id="KW-0472">Membrane</keyword>
<keyword evidence="1" id="KW-0812">Transmembrane</keyword>
<feature type="transmembrane region" description="Helical" evidence="1">
    <location>
        <begin position="229"/>
        <end position="251"/>
    </location>
</feature>
<evidence type="ECO:0000313" key="4">
    <source>
        <dbReference type="Proteomes" id="UP000033121"/>
    </source>
</evidence>
<dbReference type="AlphaFoldDB" id="A0A0E9MZL4"/>
<evidence type="ECO:0000313" key="3">
    <source>
        <dbReference type="EMBL" id="GAO43192.1"/>
    </source>
</evidence>
<dbReference type="RefSeq" id="WP_046369112.1">
    <property type="nucleotide sequence ID" value="NZ_BBWV01000002.1"/>
</dbReference>
<organism evidence="3 4">
    <name type="scientific">Flavihumibacter petaseus NBRC 106054</name>
    <dbReference type="NCBI Taxonomy" id="1220578"/>
    <lineage>
        <taxon>Bacteria</taxon>
        <taxon>Pseudomonadati</taxon>
        <taxon>Bacteroidota</taxon>
        <taxon>Chitinophagia</taxon>
        <taxon>Chitinophagales</taxon>
        <taxon>Chitinophagaceae</taxon>
        <taxon>Flavihumibacter</taxon>
    </lineage>
</organism>
<dbReference type="GO" id="GO:0008610">
    <property type="term" value="P:lipid biosynthetic process"/>
    <property type="evidence" value="ECO:0007669"/>
    <property type="project" value="UniProtKB-ARBA"/>
</dbReference>
<dbReference type="PIRSF" id="PIRSF015921">
    <property type="entry name" value="FA_sphinglp_des"/>
    <property type="match status" value="1"/>
</dbReference>
<proteinExistence type="predicted"/>
<gene>
    <name evidence="3" type="ORF">FPE01S_02_02960</name>
</gene>
<protein>
    <submittedName>
        <fullName evidence="3">Fatty acid desaturase</fullName>
    </submittedName>
</protein>
<dbReference type="GO" id="GO:0016717">
    <property type="term" value="F:oxidoreductase activity, acting on paired donors, with oxidation of a pair of donors resulting in the reduction of molecular oxygen to two molecules of water"/>
    <property type="evidence" value="ECO:0007669"/>
    <property type="project" value="TreeGrafter"/>
</dbReference>
<accession>A0A0E9MZL4</accession>
<dbReference type="GO" id="GO:0016020">
    <property type="term" value="C:membrane"/>
    <property type="evidence" value="ECO:0007669"/>
    <property type="project" value="TreeGrafter"/>
</dbReference>
<reference evidence="3 4" key="1">
    <citation type="submission" date="2015-04" db="EMBL/GenBank/DDBJ databases">
        <title>Whole genome shotgun sequence of Flavihumibacter petaseus NBRC 106054.</title>
        <authorList>
            <person name="Miyazawa S."/>
            <person name="Hosoyama A."/>
            <person name="Hashimoto M."/>
            <person name="Noguchi M."/>
            <person name="Tsuchikane K."/>
            <person name="Ohji S."/>
            <person name="Yamazoe A."/>
            <person name="Ichikawa N."/>
            <person name="Kimura A."/>
            <person name="Fujita N."/>
        </authorList>
    </citation>
    <scope>NUCLEOTIDE SEQUENCE [LARGE SCALE GENOMIC DNA]</scope>
    <source>
        <strain evidence="3 4">NBRC 106054</strain>
    </source>
</reference>
<dbReference type="CDD" id="cd03506">
    <property type="entry name" value="Delta6-FADS-like"/>
    <property type="match status" value="1"/>
</dbReference>
<dbReference type="EMBL" id="BBWV01000002">
    <property type="protein sequence ID" value="GAO43192.1"/>
    <property type="molecule type" value="Genomic_DNA"/>
</dbReference>
<dbReference type="Proteomes" id="UP000033121">
    <property type="component" value="Unassembled WGS sequence"/>
</dbReference>
<dbReference type="Pfam" id="PF00487">
    <property type="entry name" value="FA_desaturase"/>
    <property type="match status" value="1"/>
</dbReference>
<dbReference type="InterPro" id="IPR005804">
    <property type="entry name" value="FA_desaturase_dom"/>
</dbReference>
<keyword evidence="1" id="KW-1133">Transmembrane helix</keyword>
<dbReference type="OrthoDB" id="104711at2"/>
<keyword evidence="4" id="KW-1185">Reference proteome</keyword>
<dbReference type="STRING" id="1220578.FPE01S_02_02960"/>
<comment type="caution">
    <text evidence="3">The sequence shown here is derived from an EMBL/GenBank/DDBJ whole genome shotgun (WGS) entry which is preliminary data.</text>
</comment>
<feature type="transmembrane region" description="Helical" evidence="1">
    <location>
        <begin position="203"/>
        <end position="223"/>
    </location>
</feature>
<evidence type="ECO:0000259" key="2">
    <source>
        <dbReference type="Pfam" id="PF00487"/>
    </source>
</evidence>
<dbReference type="PANTHER" id="PTHR19353">
    <property type="entry name" value="FATTY ACID DESATURASE 2"/>
    <property type="match status" value="1"/>
</dbReference>
<dbReference type="PANTHER" id="PTHR19353:SF19">
    <property type="entry name" value="DELTA(5) FATTY ACID DESATURASE C-RELATED"/>
    <property type="match status" value="1"/>
</dbReference>
<feature type="domain" description="Fatty acid desaturase" evidence="2">
    <location>
        <begin position="65"/>
        <end position="336"/>
    </location>
</feature>
<feature type="transmembrane region" description="Helical" evidence="1">
    <location>
        <begin position="161"/>
        <end position="177"/>
    </location>
</feature>
<evidence type="ECO:0000256" key="1">
    <source>
        <dbReference type="SAM" id="Phobius"/>
    </source>
</evidence>
<sequence length="362" mass="41563">MKKLTFNNKQADFSKTLNRAADQYFSSRQLAKTGNWRLYSKTIVLISVAVLAYLVFLFIPMNLGWMFPLGLLLGVTSACIGFNVMHDANHQSYSSRKWVNQTLGFSLNALGGNSFIWKYKHNVIHHTYTNIDGIDDDIAKSPLIRLCPSQPWVRAHRFQHLYTPVLYALSSLIWVLVQDYDKYFRPRLGDQAMAEKMPLNEHIIFWVSKAMYLAFYIVIPIVVVGWLPWLVFFLCLHVGLGLTLAVVFQLAHVVEGPTFETAHDHEHKKIEDEWAIHQIKTTANFSPNSRVITWLVGGLNYQIEHHLFPRVSHVHYPALSKIVRATCAQFNLPYHCMPDFASAVNSHFKQVKQLGRDPKLAL</sequence>
<name>A0A0E9MZL4_9BACT</name>
<dbReference type="InterPro" id="IPR012171">
    <property type="entry name" value="Fatty_acid_desaturase"/>
</dbReference>
<feature type="transmembrane region" description="Helical" evidence="1">
    <location>
        <begin position="38"/>
        <end position="59"/>
    </location>
</feature>
<feature type="transmembrane region" description="Helical" evidence="1">
    <location>
        <begin position="65"/>
        <end position="86"/>
    </location>
</feature>